<feature type="compositionally biased region" description="Basic and acidic residues" evidence="1">
    <location>
        <begin position="28"/>
        <end position="45"/>
    </location>
</feature>
<accession>A0A256FLG5</accession>
<evidence type="ECO:0000313" key="2">
    <source>
        <dbReference type="EMBL" id="OYR15692.1"/>
    </source>
</evidence>
<dbReference type="EMBL" id="NNRL01000154">
    <property type="protein sequence ID" value="OYR15692.1"/>
    <property type="molecule type" value="Genomic_DNA"/>
</dbReference>
<gene>
    <name evidence="2" type="ORF">CEV33_0205</name>
</gene>
<sequence length="45" mass="5066">METGFGIKTCVEKVVFPAKVRSGFARDNATREQSERRRDTPLAPL</sequence>
<evidence type="ECO:0000313" key="3">
    <source>
        <dbReference type="Proteomes" id="UP000216478"/>
    </source>
</evidence>
<keyword evidence="3" id="KW-1185">Reference proteome</keyword>
<proteinExistence type="predicted"/>
<evidence type="ECO:0000256" key="1">
    <source>
        <dbReference type="SAM" id="MobiDB-lite"/>
    </source>
</evidence>
<comment type="caution">
    <text evidence="2">The sequence shown here is derived from an EMBL/GenBank/DDBJ whole genome shotgun (WGS) entry which is preliminary data.</text>
</comment>
<organism evidence="2 3">
    <name type="scientific">Brucella grignonensis</name>
    <dbReference type="NCBI Taxonomy" id="94627"/>
    <lineage>
        <taxon>Bacteria</taxon>
        <taxon>Pseudomonadati</taxon>
        <taxon>Pseudomonadota</taxon>
        <taxon>Alphaproteobacteria</taxon>
        <taxon>Hyphomicrobiales</taxon>
        <taxon>Brucellaceae</taxon>
        <taxon>Brucella/Ochrobactrum group</taxon>
        <taxon>Brucella</taxon>
    </lineage>
</organism>
<feature type="region of interest" description="Disordered" evidence="1">
    <location>
        <begin position="26"/>
        <end position="45"/>
    </location>
</feature>
<dbReference type="Proteomes" id="UP000216478">
    <property type="component" value="Unassembled WGS sequence"/>
</dbReference>
<reference evidence="2 3" key="1">
    <citation type="submission" date="2017-07" db="EMBL/GenBank/DDBJ databases">
        <title>Phylogenetic study on the rhizospheric bacterium Ochrobactrum sp. A44.</title>
        <authorList>
            <person name="Krzyzanowska D.M."/>
            <person name="Ossowicki A."/>
            <person name="Rajewska M."/>
            <person name="Maciag T."/>
            <person name="Kaczynski Z."/>
            <person name="Czerwicka M."/>
            <person name="Jafra S."/>
        </authorList>
    </citation>
    <scope>NUCLEOTIDE SEQUENCE [LARGE SCALE GENOMIC DNA]</scope>
    <source>
        <strain evidence="2 3">OgA9a</strain>
    </source>
</reference>
<name>A0A256FLG5_9HYPH</name>
<dbReference type="AlphaFoldDB" id="A0A256FLG5"/>
<protein>
    <submittedName>
        <fullName evidence="2">Uncharacterized protein</fullName>
    </submittedName>
</protein>